<dbReference type="Proteomes" id="UP000789405">
    <property type="component" value="Unassembled WGS sequence"/>
</dbReference>
<keyword evidence="2" id="KW-1185">Reference proteome</keyword>
<protein>
    <submittedName>
        <fullName evidence="1">17774_t:CDS:1</fullName>
    </submittedName>
</protein>
<gene>
    <name evidence="1" type="ORF">DERYTH_LOCUS21255</name>
</gene>
<proteinExistence type="predicted"/>
<accession>A0A9N9JR41</accession>
<dbReference type="OrthoDB" id="422005at2759"/>
<dbReference type="AlphaFoldDB" id="A0A9N9JR41"/>
<dbReference type="Gene3D" id="2.40.50.140">
    <property type="entry name" value="Nucleic acid-binding proteins"/>
    <property type="match status" value="1"/>
</dbReference>
<dbReference type="SUPFAM" id="SSF50249">
    <property type="entry name" value="Nucleic acid-binding proteins"/>
    <property type="match status" value="1"/>
</dbReference>
<feature type="non-terminal residue" evidence="1">
    <location>
        <position position="42"/>
    </location>
</feature>
<organism evidence="1 2">
    <name type="scientific">Dentiscutata erythropus</name>
    <dbReference type="NCBI Taxonomy" id="1348616"/>
    <lineage>
        <taxon>Eukaryota</taxon>
        <taxon>Fungi</taxon>
        <taxon>Fungi incertae sedis</taxon>
        <taxon>Mucoromycota</taxon>
        <taxon>Glomeromycotina</taxon>
        <taxon>Glomeromycetes</taxon>
        <taxon>Diversisporales</taxon>
        <taxon>Gigasporaceae</taxon>
        <taxon>Dentiscutata</taxon>
    </lineage>
</organism>
<evidence type="ECO:0000313" key="2">
    <source>
        <dbReference type="Proteomes" id="UP000789405"/>
    </source>
</evidence>
<dbReference type="InterPro" id="IPR012340">
    <property type="entry name" value="NA-bd_OB-fold"/>
</dbReference>
<name>A0A9N9JR41_9GLOM</name>
<evidence type="ECO:0000313" key="1">
    <source>
        <dbReference type="EMBL" id="CAG8790186.1"/>
    </source>
</evidence>
<comment type="caution">
    <text evidence="1">The sequence shown here is derived from an EMBL/GenBank/DDBJ whole genome shotgun (WGS) entry which is preliminary data.</text>
</comment>
<sequence length="42" mass="4995">MTTIQTNHPTQIRQRGKVKFFNMQKGYGFIIPYNPPEHDKCE</sequence>
<reference evidence="1" key="1">
    <citation type="submission" date="2021-06" db="EMBL/GenBank/DDBJ databases">
        <authorList>
            <person name="Kallberg Y."/>
            <person name="Tangrot J."/>
            <person name="Rosling A."/>
        </authorList>
    </citation>
    <scope>NUCLEOTIDE SEQUENCE</scope>
    <source>
        <strain evidence="1">MA453B</strain>
    </source>
</reference>
<dbReference type="EMBL" id="CAJVPY010026727">
    <property type="protein sequence ID" value="CAG8790186.1"/>
    <property type="molecule type" value="Genomic_DNA"/>
</dbReference>